<organism evidence="1 2">
    <name type="scientific">Pedobacter steynii</name>
    <dbReference type="NCBI Taxonomy" id="430522"/>
    <lineage>
        <taxon>Bacteria</taxon>
        <taxon>Pseudomonadati</taxon>
        <taxon>Bacteroidota</taxon>
        <taxon>Sphingobacteriia</taxon>
        <taxon>Sphingobacteriales</taxon>
        <taxon>Sphingobacteriaceae</taxon>
        <taxon>Pedobacter</taxon>
    </lineage>
</organism>
<dbReference type="RefSeq" id="WP_074610234.1">
    <property type="nucleotide sequence ID" value="NZ_FNGY01000007.1"/>
</dbReference>
<name>A0A1H0AJI7_9SPHI</name>
<evidence type="ECO:0000313" key="1">
    <source>
        <dbReference type="EMBL" id="SDN33738.1"/>
    </source>
</evidence>
<proteinExistence type="predicted"/>
<gene>
    <name evidence="1" type="ORF">SAMN05421820_107120</name>
</gene>
<dbReference type="AlphaFoldDB" id="A0A1H0AJI7"/>
<reference evidence="2" key="1">
    <citation type="submission" date="2016-10" db="EMBL/GenBank/DDBJ databases">
        <authorList>
            <person name="Varghese N."/>
            <person name="Submissions S."/>
        </authorList>
    </citation>
    <scope>NUCLEOTIDE SEQUENCE [LARGE SCALE GENOMIC DNA]</scope>
    <source>
        <strain evidence="2">DSM 19110</strain>
    </source>
</reference>
<dbReference type="SUPFAM" id="SSF54427">
    <property type="entry name" value="NTF2-like"/>
    <property type="match status" value="1"/>
</dbReference>
<keyword evidence="2" id="KW-1185">Reference proteome</keyword>
<dbReference type="InterPro" id="IPR032710">
    <property type="entry name" value="NTF2-like_dom_sf"/>
</dbReference>
<evidence type="ECO:0008006" key="3">
    <source>
        <dbReference type="Google" id="ProtNLM"/>
    </source>
</evidence>
<evidence type="ECO:0000313" key="2">
    <source>
        <dbReference type="Proteomes" id="UP000183200"/>
    </source>
</evidence>
<sequence>MKTLLFTAFIAVLLGTKVSAQQIDPQSRKELEKVVEDFSSSIIEKDSVKFYRLFHEAPVVWIGVDKEKSHLHFLSKDKNLKNNFFKDSPAGFIRGILSEQGEEEEKFYNVKIEGDERIAAITFDYSYWSNKKKQNWGKESWALIRANGQWKITSVLFSVEMENIAPEPQGLQR</sequence>
<protein>
    <recommendedName>
        <fullName evidence="3">SnoaL-like domain-containing protein</fullName>
    </recommendedName>
</protein>
<dbReference type="OrthoDB" id="760475at2"/>
<accession>A0A1H0AJI7</accession>
<dbReference type="Gene3D" id="3.10.450.50">
    <property type="match status" value="1"/>
</dbReference>
<dbReference type="Proteomes" id="UP000183200">
    <property type="component" value="Unassembled WGS sequence"/>
</dbReference>
<dbReference type="EMBL" id="FNGY01000007">
    <property type="protein sequence ID" value="SDN33738.1"/>
    <property type="molecule type" value="Genomic_DNA"/>
</dbReference>